<keyword evidence="2 5" id="KW-0812">Transmembrane</keyword>
<evidence type="ECO:0000256" key="1">
    <source>
        <dbReference type="ARBA" id="ARBA00004141"/>
    </source>
</evidence>
<evidence type="ECO:0000256" key="5">
    <source>
        <dbReference type="SAM" id="Phobius"/>
    </source>
</evidence>
<comment type="caution">
    <text evidence="7">The sequence shown here is derived from an EMBL/GenBank/DDBJ whole genome shotgun (WGS) entry which is preliminary data.</text>
</comment>
<dbReference type="Pfam" id="PF01284">
    <property type="entry name" value="MARVEL"/>
    <property type="match status" value="1"/>
</dbReference>
<evidence type="ECO:0000256" key="3">
    <source>
        <dbReference type="ARBA" id="ARBA00022989"/>
    </source>
</evidence>
<evidence type="ECO:0000256" key="2">
    <source>
        <dbReference type="ARBA" id="ARBA00022692"/>
    </source>
</evidence>
<organism evidence="7 8">
    <name type="scientific">Tuber borchii</name>
    <name type="common">White truffle</name>
    <dbReference type="NCBI Taxonomy" id="42251"/>
    <lineage>
        <taxon>Eukaryota</taxon>
        <taxon>Fungi</taxon>
        <taxon>Dikarya</taxon>
        <taxon>Ascomycota</taxon>
        <taxon>Pezizomycotina</taxon>
        <taxon>Pezizomycetes</taxon>
        <taxon>Pezizales</taxon>
        <taxon>Tuberaceae</taxon>
        <taxon>Tuber</taxon>
    </lineage>
</organism>
<accession>A0A2T6ZHX7</accession>
<feature type="transmembrane region" description="Helical" evidence="5">
    <location>
        <begin position="41"/>
        <end position="65"/>
    </location>
</feature>
<feature type="transmembrane region" description="Helical" evidence="5">
    <location>
        <begin position="72"/>
        <end position="95"/>
    </location>
</feature>
<dbReference type="STRING" id="42251.A0A2T6ZHX7"/>
<dbReference type="EMBL" id="NESQ01000251">
    <property type="protein sequence ID" value="PUU75095.1"/>
    <property type="molecule type" value="Genomic_DNA"/>
</dbReference>
<name>A0A2T6ZHX7_TUBBO</name>
<gene>
    <name evidence="7" type="ORF">B9Z19DRAFT_996238</name>
</gene>
<keyword evidence="3 5" id="KW-1133">Transmembrane helix</keyword>
<sequence length="163" mass="18376">MWPGTFFTILRILEILTLIPIWGILAFFVHEHPGIGNTAFSDILCLFIVAIFATVWAVATISLFYRRNLPMWAAVIDLCFFGVLIAGVVLLAPFVPDADCVGINWGFGYSNGGYGYTDGYWSKECSMYKAAYALGILNIIMFFFTAVLAAWIWRKHTTVAYRY</sequence>
<feature type="domain" description="MARVEL" evidence="6">
    <location>
        <begin position="8"/>
        <end position="148"/>
    </location>
</feature>
<evidence type="ECO:0000313" key="7">
    <source>
        <dbReference type="EMBL" id="PUU75095.1"/>
    </source>
</evidence>
<dbReference type="InterPro" id="IPR008253">
    <property type="entry name" value="Marvel"/>
</dbReference>
<comment type="subcellular location">
    <subcellularLocation>
        <location evidence="1">Membrane</location>
        <topology evidence="1">Multi-pass membrane protein</topology>
    </subcellularLocation>
</comment>
<reference evidence="7 8" key="1">
    <citation type="submission" date="2017-04" db="EMBL/GenBank/DDBJ databases">
        <title>Draft genome sequence of Tuber borchii Vittad., a whitish edible truffle.</title>
        <authorList>
            <consortium name="DOE Joint Genome Institute"/>
            <person name="Murat C."/>
            <person name="Kuo A."/>
            <person name="Barry K.W."/>
            <person name="Clum A."/>
            <person name="Dockter R.B."/>
            <person name="Fauchery L."/>
            <person name="Iotti M."/>
            <person name="Kohler A."/>
            <person name="Labutti K."/>
            <person name="Lindquist E.A."/>
            <person name="Lipzen A."/>
            <person name="Ohm R.A."/>
            <person name="Wang M."/>
            <person name="Grigoriev I.V."/>
            <person name="Zambonelli A."/>
            <person name="Martin F.M."/>
        </authorList>
    </citation>
    <scope>NUCLEOTIDE SEQUENCE [LARGE SCALE GENOMIC DNA]</scope>
    <source>
        <strain evidence="7 8">Tbo3840</strain>
    </source>
</reference>
<protein>
    <recommendedName>
        <fullName evidence="6">MARVEL domain-containing protein</fullName>
    </recommendedName>
</protein>
<feature type="transmembrane region" description="Helical" evidence="5">
    <location>
        <begin position="130"/>
        <end position="153"/>
    </location>
</feature>
<evidence type="ECO:0000313" key="8">
    <source>
        <dbReference type="Proteomes" id="UP000244722"/>
    </source>
</evidence>
<evidence type="ECO:0000259" key="6">
    <source>
        <dbReference type="Pfam" id="PF01284"/>
    </source>
</evidence>
<dbReference type="OrthoDB" id="4918558at2759"/>
<keyword evidence="4 5" id="KW-0472">Membrane</keyword>
<evidence type="ECO:0000256" key="4">
    <source>
        <dbReference type="ARBA" id="ARBA00023136"/>
    </source>
</evidence>
<keyword evidence="8" id="KW-1185">Reference proteome</keyword>
<dbReference type="GO" id="GO:0016020">
    <property type="term" value="C:membrane"/>
    <property type="evidence" value="ECO:0007669"/>
    <property type="project" value="UniProtKB-SubCell"/>
</dbReference>
<feature type="transmembrane region" description="Helical" evidence="5">
    <location>
        <begin position="12"/>
        <end position="29"/>
    </location>
</feature>
<dbReference type="AlphaFoldDB" id="A0A2T6ZHX7"/>
<dbReference type="Proteomes" id="UP000244722">
    <property type="component" value="Unassembled WGS sequence"/>
</dbReference>
<proteinExistence type="predicted"/>